<feature type="transmembrane region" description="Helical" evidence="6">
    <location>
        <begin position="150"/>
        <end position="167"/>
    </location>
</feature>
<protein>
    <recommendedName>
        <fullName evidence="11">Na+/H+ antiporter NhaC</fullName>
    </recommendedName>
</protein>
<evidence type="ECO:0000256" key="2">
    <source>
        <dbReference type="ARBA" id="ARBA00022475"/>
    </source>
</evidence>
<evidence type="ECO:0000256" key="6">
    <source>
        <dbReference type="SAM" id="Phobius"/>
    </source>
</evidence>
<proteinExistence type="predicted"/>
<dbReference type="AlphaFoldDB" id="A0A1G8YYG3"/>
<feature type="transmembrane region" description="Helical" evidence="6">
    <location>
        <begin position="286"/>
        <end position="306"/>
    </location>
</feature>
<evidence type="ECO:0000313" key="9">
    <source>
        <dbReference type="EMBL" id="SDK07811.1"/>
    </source>
</evidence>
<evidence type="ECO:0000256" key="5">
    <source>
        <dbReference type="ARBA" id="ARBA00023136"/>
    </source>
</evidence>
<dbReference type="STRING" id="393762.SAMN05660472_00683"/>
<keyword evidence="2" id="KW-1003">Cell membrane</keyword>
<feature type="transmembrane region" description="Helical" evidence="6">
    <location>
        <begin position="7"/>
        <end position="40"/>
    </location>
</feature>
<feature type="domain" description="Na+/H+ antiporter NhaC-like C-terminal" evidence="7">
    <location>
        <begin position="144"/>
        <end position="431"/>
    </location>
</feature>
<dbReference type="PANTHER" id="PTHR37821">
    <property type="entry name" value="AMINO ACID TRANSPORTER YUIF-RELATED"/>
    <property type="match status" value="1"/>
</dbReference>
<feature type="transmembrane region" description="Helical" evidence="6">
    <location>
        <begin position="187"/>
        <end position="206"/>
    </location>
</feature>
<evidence type="ECO:0000256" key="1">
    <source>
        <dbReference type="ARBA" id="ARBA00004651"/>
    </source>
</evidence>
<dbReference type="GO" id="GO:0005886">
    <property type="term" value="C:plasma membrane"/>
    <property type="evidence" value="ECO:0007669"/>
    <property type="project" value="UniProtKB-SubCell"/>
</dbReference>
<evidence type="ECO:0000256" key="3">
    <source>
        <dbReference type="ARBA" id="ARBA00022692"/>
    </source>
</evidence>
<feature type="transmembrane region" description="Helical" evidence="6">
    <location>
        <begin position="359"/>
        <end position="384"/>
    </location>
</feature>
<dbReference type="Pfam" id="PF13726">
    <property type="entry name" value="Na_H_antiport_2"/>
    <property type="match status" value="1"/>
</dbReference>
<dbReference type="PANTHER" id="PTHR37821:SF1">
    <property type="entry name" value="AMINO ACID TRANSPORTER YUIF-RELATED"/>
    <property type="match status" value="1"/>
</dbReference>
<feature type="transmembrane region" description="Helical" evidence="6">
    <location>
        <begin position="419"/>
        <end position="436"/>
    </location>
</feature>
<dbReference type="Pfam" id="PF03553">
    <property type="entry name" value="Na_H_antiporter"/>
    <property type="match status" value="1"/>
</dbReference>
<dbReference type="EMBL" id="FNFP01000001">
    <property type="protein sequence ID" value="SDK07811.1"/>
    <property type="molecule type" value="Genomic_DNA"/>
</dbReference>
<dbReference type="InterPro" id="IPR018461">
    <property type="entry name" value="Na/H_Antiport_NhaC-like_C"/>
</dbReference>
<evidence type="ECO:0000259" key="7">
    <source>
        <dbReference type="Pfam" id="PF03553"/>
    </source>
</evidence>
<dbReference type="InterPro" id="IPR032813">
    <property type="entry name" value="Na_H_antiport_N"/>
</dbReference>
<feature type="transmembrane region" description="Helical" evidence="6">
    <location>
        <begin position="85"/>
        <end position="105"/>
    </location>
</feature>
<dbReference type="OrthoDB" id="9772446at2"/>
<dbReference type="Proteomes" id="UP000198718">
    <property type="component" value="Unassembled WGS sequence"/>
</dbReference>
<keyword evidence="3 6" id="KW-0812">Transmembrane</keyword>
<comment type="subcellular location">
    <subcellularLocation>
        <location evidence="1">Cell membrane</location>
        <topology evidence="1">Multi-pass membrane protein</topology>
    </subcellularLocation>
</comment>
<dbReference type="InterPro" id="IPR052576">
    <property type="entry name" value="AA_Transporter-Related"/>
</dbReference>
<evidence type="ECO:0000256" key="4">
    <source>
        <dbReference type="ARBA" id="ARBA00022989"/>
    </source>
</evidence>
<evidence type="ECO:0000259" key="8">
    <source>
        <dbReference type="Pfam" id="PF13726"/>
    </source>
</evidence>
<sequence length="437" mass="45259">MLTNPVVLSVIVMIVLCLFKLNVILSLIVAALVGGVLAGIPLGETMGLLIGGMGGNSSTALSYILLGALAAALHKTGIAEVLAKLIVKWVKGKGIILIMVLAVVSSFSQNLIPVHIAFIPILIPPLVAVMNRLKIDRRAAASAITFGLKAPYVALPIGYGWIFHGIISSQMNENGMAIAQSDIWKAMWIPGFAMVIGLIVAVFITYRKPREYQELEVAHEEASAAATEEVKMTGKHWVALVGALSALAVQVSPLGSLHIGAILGLTIMLVGGAIKWQDIDDMINSGIGMMGFIAFVMLVAAGYGAVIRETGGVETLVAAVSSMMGGSKLIAATVMILLGLVITMGIGTSFGTIPIIAAIYVPLAASMGFSPLATALLVGTAAALGDAGSPASDSTLGPTAGLNIDGQHDHIWDTCVPTFLHYNIPLVILGVIGAMLL</sequence>
<keyword evidence="5 6" id="KW-0472">Membrane</keyword>
<reference evidence="9 10" key="1">
    <citation type="submission" date="2016-10" db="EMBL/GenBank/DDBJ databases">
        <authorList>
            <person name="de Groot N.N."/>
        </authorList>
    </citation>
    <scope>NUCLEOTIDE SEQUENCE [LARGE SCALE GENOMIC DNA]</scope>
    <source>
        <strain evidence="9 10">DSM 18346</strain>
    </source>
</reference>
<feature type="transmembrane region" description="Helical" evidence="6">
    <location>
        <begin position="111"/>
        <end position="129"/>
    </location>
</feature>
<feature type="transmembrane region" description="Helical" evidence="6">
    <location>
        <begin position="326"/>
        <end position="347"/>
    </location>
</feature>
<gene>
    <name evidence="9" type="ORF">SAMN05660472_00683</name>
</gene>
<accession>A0A1G8YYG3</accession>
<dbReference type="PRINTS" id="PR00173">
    <property type="entry name" value="EDTRNSPORT"/>
</dbReference>
<dbReference type="RefSeq" id="WP_090550277.1">
    <property type="nucleotide sequence ID" value="NZ_FNFP01000001.1"/>
</dbReference>
<feature type="transmembrane region" description="Helical" evidence="6">
    <location>
        <begin position="46"/>
        <end position="73"/>
    </location>
</feature>
<keyword evidence="4 6" id="KW-1133">Transmembrane helix</keyword>
<evidence type="ECO:0008006" key="11">
    <source>
        <dbReference type="Google" id="ProtNLM"/>
    </source>
</evidence>
<evidence type="ECO:0000313" key="10">
    <source>
        <dbReference type="Proteomes" id="UP000198718"/>
    </source>
</evidence>
<name>A0A1G8YYG3_9FIRM</name>
<feature type="domain" description="Putative Na+/H+ antiporter N-terminal" evidence="8">
    <location>
        <begin position="4"/>
        <end position="90"/>
    </location>
</feature>
<organism evidence="9 10">
    <name type="scientific">Natronincola ferrireducens</name>
    <dbReference type="NCBI Taxonomy" id="393762"/>
    <lineage>
        <taxon>Bacteria</taxon>
        <taxon>Bacillati</taxon>
        <taxon>Bacillota</taxon>
        <taxon>Clostridia</taxon>
        <taxon>Peptostreptococcales</taxon>
        <taxon>Natronincolaceae</taxon>
        <taxon>Natronincola</taxon>
    </lineage>
</organism>
<feature type="transmembrane region" description="Helical" evidence="6">
    <location>
        <begin position="257"/>
        <end position="274"/>
    </location>
</feature>
<keyword evidence="10" id="KW-1185">Reference proteome</keyword>